<dbReference type="GO" id="GO:0033214">
    <property type="term" value="P:siderophore-iron import into cell"/>
    <property type="evidence" value="ECO:0007669"/>
    <property type="project" value="TreeGrafter"/>
</dbReference>
<evidence type="ECO:0000313" key="10">
    <source>
        <dbReference type="Proteomes" id="UP000823886"/>
    </source>
</evidence>
<evidence type="ECO:0000256" key="2">
    <source>
        <dbReference type="ARBA" id="ARBA00007935"/>
    </source>
</evidence>
<gene>
    <name evidence="9" type="ORF">H9753_08855</name>
</gene>
<dbReference type="PANTHER" id="PTHR30472">
    <property type="entry name" value="FERRIC ENTEROBACTIN TRANSPORT SYSTEM PERMEASE PROTEIN"/>
    <property type="match status" value="1"/>
</dbReference>
<keyword evidence="6 8" id="KW-1133">Transmembrane helix</keyword>
<dbReference type="Proteomes" id="UP000823886">
    <property type="component" value="Unassembled WGS sequence"/>
</dbReference>
<feature type="transmembrane region" description="Helical" evidence="8">
    <location>
        <begin position="232"/>
        <end position="254"/>
    </location>
</feature>
<feature type="transmembrane region" description="Helical" evidence="8">
    <location>
        <begin position="83"/>
        <end position="102"/>
    </location>
</feature>
<dbReference type="InterPro" id="IPR037294">
    <property type="entry name" value="ABC_BtuC-like"/>
</dbReference>
<dbReference type="FunFam" id="1.10.3470.10:FF:000001">
    <property type="entry name" value="Vitamin B12 ABC transporter permease BtuC"/>
    <property type="match status" value="1"/>
</dbReference>
<feature type="transmembrane region" description="Helical" evidence="8">
    <location>
        <begin position="108"/>
        <end position="131"/>
    </location>
</feature>
<dbReference type="EMBL" id="DWVZ01000117">
    <property type="protein sequence ID" value="HJC63712.1"/>
    <property type="molecule type" value="Genomic_DNA"/>
</dbReference>
<dbReference type="SUPFAM" id="SSF81345">
    <property type="entry name" value="ABC transporter involved in vitamin B12 uptake, BtuC"/>
    <property type="match status" value="1"/>
</dbReference>
<evidence type="ECO:0000313" key="9">
    <source>
        <dbReference type="EMBL" id="HJC63712.1"/>
    </source>
</evidence>
<dbReference type="Pfam" id="PF01032">
    <property type="entry name" value="FecCD"/>
    <property type="match status" value="1"/>
</dbReference>
<reference evidence="9" key="1">
    <citation type="journal article" date="2021" name="PeerJ">
        <title>Extensive microbial diversity within the chicken gut microbiome revealed by metagenomics and culture.</title>
        <authorList>
            <person name="Gilroy R."/>
            <person name="Ravi A."/>
            <person name="Getino M."/>
            <person name="Pursley I."/>
            <person name="Horton D.L."/>
            <person name="Alikhan N.F."/>
            <person name="Baker D."/>
            <person name="Gharbi K."/>
            <person name="Hall N."/>
            <person name="Watson M."/>
            <person name="Adriaenssens E.M."/>
            <person name="Foster-Nyarko E."/>
            <person name="Jarju S."/>
            <person name="Secka A."/>
            <person name="Antonio M."/>
            <person name="Oren A."/>
            <person name="Chaudhuri R.R."/>
            <person name="La Ragione R."/>
            <person name="Hildebrand F."/>
            <person name="Pallen M.J."/>
        </authorList>
    </citation>
    <scope>NUCLEOTIDE SEQUENCE</scope>
    <source>
        <strain evidence="9">ChiBcec2-3848</strain>
    </source>
</reference>
<keyword evidence="3" id="KW-0813">Transport</keyword>
<feature type="transmembrane region" description="Helical" evidence="8">
    <location>
        <begin position="274"/>
        <end position="292"/>
    </location>
</feature>
<dbReference type="AlphaFoldDB" id="A0A9D2PMD1"/>
<evidence type="ECO:0000256" key="8">
    <source>
        <dbReference type="SAM" id="Phobius"/>
    </source>
</evidence>
<feature type="transmembrane region" description="Helical" evidence="8">
    <location>
        <begin position="304"/>
        <end position="321"/>
    </location>
</feature>
<comment type="subcellular location">
    <subcellularLocation>
        <location evidence="1">Cell membrane</location>
        <topology evidence="1">Multi-pass membrane protein</topology>
    </subcellularLocation>
</comment>
<comment type="similarity">
    <text evidence="2">Belongs to the binding-protein-dependent transport system permease family. FecCD subfamily.</text>
</comment>
<proteinExistence type="inferred from homology"/>
<evidence type="ECO:0000256" key="4">
    <source>
        <dbReference type="ARBA" id="ARBA00022475"/>
    </source>
</evidence>
<evidence type="ECO:0000256" key="3">
    <source>
        <dbReference type="ARBA" id="ARBA00022448"/>
    </source>
</evidence>
<feature type="transmembrane region" description="Helical" evidence="8">
    <location>
        <begin position="54"/>
        <end position="71"/>
    </location>
</feature>
<protein>
    <submittedName>
        <fullName evidence="9">Iron ABC transporter permease</fullName>
    </submittedName>
</protein>
<comment type="caution">
    <text evidence="9">The sequence shown here is derived from an EMBL/GenBank/DDBJ whole genome shotgun (WGS) entry which is preliminary data.</text>
</comment>
<reference evidence="9" key="2">
    <citation type="submission" date="2021-04" db="EMBL/GenBank/DDBJ databases">
        <authorList>
            <person name="Gilroy R."/>
        </authorList>
    </citation>
    <scope>NUCLEOTIDE SEQUENCE</scope>
    <source>
        <strain evidence="9">ChiBcec2-3848</strain>
    </source>
</reference>
<name>A0A9D2PMD1_9FIRM</name>
<keyword evidence="4" id="KW-1003">Cell membrane</keyword>
<accession>A0A9D2PMD1</accession>
<dbReference type="InterPro" id="IPR000522">
    <property type="entry name" value="ABC_transptr_permease_BtuC"/>
</dbReference>
<evidence type="ECO:0000256" key="7">
    <source>
        <dbReference type="ARBA" id="ARBA00023136"/>
    </source>
</evidence>
<sequence>MRLLLLGLVLCAAVWLDLYAGYRRIRIWEVWEIFLGGGEAGVRYTLLQLRLPRVLISMLVGMGLAVSGCVIQGVSGNDMAEPGILGIHAGGGLFVAAFFVFSKGNAGSFSLLLPLLAFCGCACTGALDYRLARTLGGLSPRRLLLVGVAVSTGISSVTSMLMLRLSDSEYAFVQSWLSGNIWGSGWENVLLLTAGLLVLAGFCFYKSRTLNILVLGRQTALGLGVRVGRENLLLLAAALGISGLCCAVGGGLSFVGLVCPHLARRIVGANFRQLLPASILIGGILMAVSDMISRTLLSPKEISIGIVAAVLGAPYFLFLLARGNFR</sequence>
<organism evidence="9 10">
    <name type="scientific">Candidatus Blautia merdavium</name>
    <dbReference type="NCBI Taxonomy" id="2838494"/>
    <lineage>
        <taxon>Bacteria</taxon>
        <taxon>Bacillati</taxon>
        <taxon>Bacillota</taxon>
        <taxon>Clostridia</taxon>
        <taxon>Lachnospirales</taxon>
        <taxon>Lachnospiraceae</taxon>
        <taxon>Blautia</taxon>
    </lineage>
</organism>
<dbReference type="Gene3D" id="1.10.3470.10">
    <property type="entry name" value="ABC transporter involved in vitamin B12 uptake, BtuC"/>
    <property type="match status" value="1"/>
</dbReference>
<evidence type="ECO:0000256" key="1">
    <source>
        <dbReference type="ARBA" id="ARBA00004651"/>
    </source>
</evidence>
<dbReference type="GO" id="GO:0005886">
    <property type="term" value="C:plasma membrane"/>
    <property type="evidence" value="ECO:0007669"/>
    <property type="project" value="UniProtKB-SubCell"/>
</dbReference>
<feature type="transmembrane region" description="Helical" evidence="8">
    <location>
        <begin position="143"/>
        <end position="165"/>
    </location>
</feature>
<evidence type="ECO:0000256" key="6">
    <source>
        <dbReference type="ARBA" id="ARBA00022989"/>
    </source>
</evidence>
<dbReference type="GO" id="GO:0022857">
    <property type="term" value="F:transmembrane transporter activity"/>
    <property type="evidence" value="ECO:0007669"/>
    <property type="project" value="InterPro"/>
</dbReference>
<dbReference type="PANTHER" id="PTHR30472:SF64">
    <property type="entry name" value="IRON(3+)-HYDROXAMATE IMPORT SYSTEM PERMEASE PROTEIN FHUG"/>
    <property type="match status" value="1"/>
</dbReference>
<dbReference type="CDD" id="cd06550">
    <property type="entry name" value="TM_ABC_iron-siderophores_like"/>
    <property type="match status" value="1"/>
</dbReference>
<feature type="transmembrane region" description="Helical" evidence="8">
    <location>
        <begin position="185"/>
        <end position="205"/>
    </location>
</feature>
<keyword evidence="7 8" id="KW-0472">Membrane</keyword>
<evidence type="ECO:0000256" key="5">
    <source>
        <dbReference type="ARBA" id="ARBA00022692"/>
    </source>
</evidence>
<keyword evidence="5 8" id="KW-0812">Transmembrane</keyword>